<dbReference type="Proteomes" id="UP000594014">
    <property type="component" value="Chromosome"/>
</dbReference>
<evidence type="ECO:0000313" key="2">
    <source>
        <dbReference type="Proteomes" id="UP000594014"/>
    </source>
</evidence>
<reference evidence="1" key="1">
    <citation type="submission" date="2019-08" db="EMBL/GenBank/DDBJ databases">
        <title>Genome sequence of Clostridiales bacterium MT110.</title>
        <authorList>
            <person name="Cao J."/>
        </authorList>
    </citation>
    <scope>NUCLEOTIDE SEQUENCE</scope>
    <source>
        <strain evidence="1">MT110</strain>
    </source>
</reference>
<dbReference type="EMBL" id="CP042469">
    <property type="protein sequence ID" value="QOX63122.1"/>
    <property type="molecule type" value="Genomic_DNA"/>
</dbReference>
<protein>
    <submittedName>
        <fullName evidence="1">Uncharacterized protein</fullName>
    </submittedName>
</protein>
<organism evidence="1 2">
    <name type="scientific">Anoxybacterium hadale</name>
    <dbReference type="NCBI Taxonomy" id="3408580"/>
    <lineage>
        <taxon>Bacteria</taxon>
        <taxon>Bacillati</taxon>
        <taxon>Bacillota</taxon>
        <taxon>Clostridia</taxon>
        <taxon>Peptostreptococcales</taxon>
        <taxon>Anaerovoracaceae</taxon>
        <taxon>Anoxybacterium</taxon>
    </lineage>
</organism>
<name>A0ACD1A9I3_9FIRM</name>
<keyword evidence="2" id="KW-1185">Reference proteome</keyword>
<proteinExistence type="predicted"/>
<gene>
    <name evidence="1" type="ORF">FRZ06_07080</name>
</gene>
<evidence type="ECO:0000313" key="1">
    <source>
        <dbReference type="EMBL" id="QOX63122.1"/>
    </source>
</evidence>
<sequence length="91" mass="10198">MLIGVKFCGGCNPRYDRGKALEAIRSATQELAEFVVAEEGREYDRLLIIGGCTNCCASATQYKVKGDSIRMWDQEHVDTIINNIKKWGNNI</sequence>
<accession>A0ACD1A9I3</accession>